<accession>A0A8S3RYW5</accession>
<proteinExistence type="predicted"/>
<dbReference type="SUPFAM" id="SSF81593">
    <property type="entry name" value="Nucleotidyltransferase substrate binding subunit/domain"/>
    <property type="match status" value="1"/>
</dbReference>
<comment type="caution">
    <text evidence="3">The sequence shown here is derived from an EMBL/GenBank/DDBJ whole genome shotgun (WGS) entry which is preliminary data.</text>
</comment>
<dbReference type="Proteomes" id="UP000683360">
    <property type="component" value="Unassembled WGS sequence"/>
</dbReference>
<dbReference type="SMART" id="SM00748">
    <property type="entry name" value="HEPN"/>
    <property type="match status" value="1"/>
</dbReference>
<reference evidence="3" key="1">
    <citation type="submission" date="2021-03" db="EMBL/GenBank/DDBJ databases">
        <authorList>
            <person name="Bekaert M."/>
        </authorList>
    </citation>
    <scope>NUCLEOTIDE SEQUENCE</scope>
</reference>
<evidence type="ECO:0000313" key="4">
    <source>
        <dbReference type="Proteomes" id="UP000683360"/>
    </source>
</evidence>
<dbReference type="Gene3D" id="1.20.120.330">
    <property type="entry name" value="Nucleotidyltransferases domain 2"/>
    <property type="match status" value="1"/>
</dbReference>
<feature type="domain" description="HEPN" evidence="2">
    <location>
        <begin position="572"/>
        <end position="686"/>
    </location>
</feature>
<dbReference type="InterPro" id="IPR036869">
    <property type="entry name" value="J_dom_sf"/>
</dbReference>
<feature type="compositionally biased region" description="Polar residues" evidence="1">
    <location>
        <begin position="516"/>
        <end position="536"/>
    </location>
</feature>
<gene>
    <name evidence="3" type="ORF">MEDL_28014</name>
</gene>
<dbReference type="AlphaFoldDB" id="A0A8S3RYW5"/>
<evidence type="ECO:0000259" key="2">
    <source>
        <dbReference type="SMART" id="SM00748"/>
    </source>
</evidence>
<dbReference type="EMBL" id="CAJPWZ010001401">
    <property type="protein sequence ID" value="CAG2214121.1"/>
    <property type="molecule type" value="Genomic_DNA"/>
</dbReference>
<dbReference type="Pfam" id="PF05168">
    <property type="entry name" value="HEPN"/>
    <property type="match status" value="1"/>
</dbReference>
<name>A0A8S3RYW5_MYTED</name>
<dbReference type="PANTHER" id="PTHR46919:SF2">
    <property type="entry name" value="SACSIN"/>
    <property type="match status" value="1"/>
</dbReference>
<sequence length="696" mass="81801">MRPKLSCYHFAKTLEYLFIDVNNEELNENEFRIITNCLNGMIKETKHERCKTDTEEPFADIHLLFLPSRNKKLVNANTLIYSDNSDWERFVLAETENTKFLIDFKAMDIYGADGMIFLNSLPSRLRPKILSQLIDERLNIDTLQRVENSSCKQVSNMIKTDEFCEGFIRIIADSQQKRNSKLIDATDAEKLVDKIRQLPIISVRSVSLDLIFDSKPVGNREKTIFYNKPDKRIYCAIPQNEPEVLWLTNNSNVFHEAFQNCTNYMYTWPERLLLKMMCNLRNVERISSMLDDERVTRYEVAFTQSVFQNPGVTVHPKWHCWLENGYSEFEDEETVALLVHDAIEDNGRVIPAQYTYAKIRKKIESQIYDSTIATIWLQKYDVEVRVERFKTISAHRLYKFTRNKKPCVELVPAVEVPKMNNRPESRQSAIAETEKFVNLIYTLDTEEERKSMIKRFYMAHHPDRSIQDETTAKEVFIHFRQLIQQKEETYRNSMYYKQFTSWDRVTHSQSQGQYQHLQTSQTRPTHRTLSSQSAETNAIPLPHPRQQQVPITGFQRHVVETVPSPQEARLWFRQAKDDFDVASKVYENSKQDRAFNWICFLCYQSTEKALKAFHYNKDSNNIPSTSNLYSLAKGFEEDFKSIVTKLADLIGQQEDMMYPERSNAATPTELYTRPMAETSIRLTNEILNYMNSRLYN</sequence>
<feature type="region of interest" description="Disordered" evidence="1">
    <location>
        <begin position="516"/>
        <end position="545"/>
    </location>
</feature>
<dbReference type="PANTHER" id="PTHR46919">
    <property type="entry name" value="ZINC FINGER, C3HC4 TYPE (RING FINGER) FAMILY PROTEIN"/>
    <property type="match status" value="1"/>
</dbReference>
<organism evidence="3 4">
    <name type="scientific">Mytilus edulis</name>
    <name type="common">Blue mussel</name>
    <dbReference type="NCBI Taxonomy" id="6550"/>
    <lineage>
        <taxon>Eukaryota</taxon>
        <taxon>Metazoa</taxon>
        <taxon>Spiralia</taxon>
        <taxon>Lophotrochozoa</taxon>
        <taxon>Mollusca</taxon>
        <taxon>Bivalvia</taxon>
        <taxon>Autobranchia</taxon>
        <taxon>Pteriomorphia</taxon>
        <taxon>Mytilida</taxon>
        <taxon>Mytiloidea</taxon>
        <taxon>Mytilidae</taxon>
        <taxon>Mytilinae</taxon>
        <taxon>Mytilus</taxon>
    </lineage>
</organism>
<dbReference type="Gene3D" id="1.10.287.110">
    <property type="entry name" value="DnaJ domain"/>
    <property type="match status" value="1"/>
</dbReference>
<keyword evidence="4" id="KW-1185">Reference proteome</keyword>
<dbReference type="InterPro" id="IPR007842">
    <property type="entry name" value="HEPN_dom"/>
</dbReference>
<evidence type="ECO:0000256" key="1">
    <source>
        <dbReference type="SAM" id="MobiDB-lite"/>
    </source>
</evidence>
<dbReference type="OrthoDB" id="6160218at2759"/>
<evidence type="ECO:0000313" key="3">
    <source>
        <dbReference type="EMBL" id="CAG2214121.1"/>
    </source>
</evidence>
<protein>
    <recommendedName>
        <fullName evidence="2">HEPN domain-containing protein</fullName>
    </recommendedName>
</protein>